<dbReference type="Proteomes" id="UP000288429">
    <property type="component" value="Unassembled WGS sequence"/>
</dbReference>
<dbReference type="EMBL" id="NIZV01000007">
    <property type="protein sequence ID" value="RSM20222.1"/>
    <property type="molecule type" value="Genomic_DNA"/>
</dbReference>
<proteinExistence type="predicted"/>
<dbReference type="AlphaFoldDB" id="A0A428V130"/>
<comment type="caution">
    <text evidence="2">The sequence shown here is derived from an EMBL/GenBank/DDBJ whole genome shotgun (WGS) entry which is preliminary data.</text>
</comment>
<evidence type="ECO:0000256" key="1">
    <source>
        <dbReference type="SAM" id="Phobius"/>
    </source>
</evidence>
<name>A0A428V130_9HYPO</name>
<keyword evidence="1" id="KW-0812">Transmembrane</keyword>
<keyword evidence="1" id="KW-1133">Transmembrane helix</keyword>
<evidence type="ECO:0000313" key="3">
    <source>
        <dbReference type="Proteomes" id="UP000288429"/>
    </source>
</evidence>
<protein>
    <submittedName>
        <fullName evidence="2">Uncharacterized protein</fullName>
    </submittedName>
</protein>
<organism evidence="2 3">
    <name type="scientific">Fusarium ambrosium</name>
    <dbReference type="NCBI Taxonomy" id="131363"/>
    <lineage>
        <taxon>Eukaryota</taxon>
        <taxon>Fungi</taxon>
        <taxon>Dikarya</taxon>
        <taxon>Ascomycota</taxon>
        <taxon>Pezizomycotina</taxon>
        <taxon>Sordariomycetes</taxon>
        <taxon>Hypocreomycetidae</taxon>
        <taxon>Hypocreales</taxon>
        <taxon>Nectriaceae</taxon>
        <taxon>Fusarium</taxon>
        <taxon>Fusarium solani species complex</taxon>
    </lineage>
</organism>
<feature type="transmembrane region" description="Helical" evidence="1">
    <location>
        <begin position="40"/>
        <end position="59"/>
    </location>
</feature>
<keyword evidence="1" id="KW-0472">Membrane</keyword>
<accession>A0A428V130</accession>
<keyword evidence="3" id="KW-1185">Reference proteome</keyword>
<gene>
    <name evidence="2" type="ORF">CDV31_001019</name>
</gene>
<evidence type="ECO:0000313" key="2">
    <source>
        <dbReference type="EMBL" id="RSM20222.1"/>
    </source>
</evidence>
<reference evidence="2 3" key="1">
    <citation type="submission" date="2017-06" db="EMBL/GenBank/DDBJ databases">
        <title>Cmopartive genomic analysis of Ambrosia Fusariam Clade fungi.</title>
        <authorList>
            <person name="Stajich J.E."/>
            <person name="Carrillo J."/>
            <person name="Kijimoto T."/>
            <person name="Eskalen A."/>
            <person name="O'Donnell K."/>
            <person name="Kasson M."/>
        </authorList>
    </citation>
    <scope>NUCLEOTIDE SEQUENCE [LARGE SCALE GENOMIC DNA]</scope>
    <source>
        <strain evidence="2 3">NRRL 20438</strain>
    </source>
</reference>
<sequence>MSDSHPHTIHTPPPMSEGRFVTLASDQFSAEHSSLFPGLLAFRVIVLFCVGHLLCFIISEDGVGYIPTMSGASPDLLETLPQFLLFI</sequence>